<dbReference type="GO" id="GO:0015225">
    <property type="term" value="F:biotin transmembrane transporter activity"/>
    <property type="evidence" value="ECO:0007669"/>
    <property type="project" value="UniProtKB-UniRule"/>
</dbReference>
<keyword evidence="3 8" id="KW-0813">Transport</keyword>
<feature type="transmembrane region" description="Helical" evidence="9">
    <location>
        <begin position="53"/>
        <end position="72"/>
    </location>
</feature>
<dbReference type="Proteomes" id="UP000243534">
    <property type="component" value="Unassembled WGS sequence"/>
</dbReference>
<feature type="transmembrane region" description="Helical" evidence="9">
    <location>
        <begin position="6"/>
        <end position="32"/>
    </location>
</feature>
<evidence type="ECO:0000256" key="6">
    <source>
        <dbReference type="ARBA" id="ARBA00022989"/>
    </source>
</evidence>
<dbReference type="Pfam" id="PF02632">
    <property type="entry name" value="BioY"/>
    <property type="match status" value="1"/>
</dbReference>
<keyword evidence="5 9" id="KW-0812">Transmembrane</keyword>
<evidence type="ECO:0000256" key="8">
    <source>
        <dbReference type="PIRNR" id="PIRNR016661"/>
    </source>
</evidence>
<feature type="transmembrane region" description="Helical" evidence="9">
    <location>
        <begin position="116"/>
        <end position="139"/>
    </location>
</feature>
<dbReference type="EMBL" id="LJAM02000237">
    <property type="protein sequence ID" value="RAP70906.1"/>
    <property type="molecule type" value="Genomic_DNA"/>
</dbReference>
<evidence type="ECO:0000313" key="10">
    <source>
        <dbReference type="EMBL" id="OFC62971.1"/>
    </source>
</evidence>
<dbReference type="GO" id="GO:0005886">
    <property type="term" value="C:plasma membrane"/>
    <property type="evidence" value="ECO:0007669"/>
    <property type="project" value="UniProtKB-SubCell"/>
</dbReference>
<evidence type="ECO:0000256" key="1">
    <source>
        <dbReference type="ARBA" id="ARBA00004651"/>
    </source>
</evidence>
<gene>
    <name evidence="11" type="primary">bioY</name>
    <name evidence="11" type="ORF">ACZ87_02289</name>
    <name evidence="10" type="ORF">BBW68_07295</name>
</gene>
<dbReference type="PANTHER" id="PTHR34295">
    <property type="entry name" value="BIOTIN TRANSPORTER BIOY"/>
    <property type="match status" value="1"/>
</dbReference>
<evidence type="ECO:0000256" key="4">
    <source>
        <dbReference type="ARBA" id="ARBA00022475"/>
    </source>
</evidence>
<dbReference type="EMBL" id="MAYS01000149">
    <property type="protein sequence ID" value="OFC62971.1"/>
    <property type="molecule type" value="Genomic_DNA"/>
</dbReference>
<feature type="transmembrane region" description="Helical" evidence="9">
    <location>
        <begin position="151"/>
        <end position="171"/>
    </location>
</feature>
<evidence type="ECO:0000256" key="3">
    <source>
        <dbReference type="ARBA" id="ARBA00022448"/>
    </source>
</evidence>
<protein>
    <recommendedName>
        <fullName evidence="8">Biotin transporter</fullName>
    </recommendedName>
</protein>
<dbReference type="Proteomes" id="UP000244334">
    <property type="component" value="Unassembled WGS sequence"/>
</dbReference>
<keyword evidence="7 8" id="KW-0472">Membrane</keyword>
<evidence type="ECO:0000256" key="2">
    <source>
        <dbReference type="ARBA" id="ARBA00010692"/>
    </source>
</evidence>
<proteinExistence type="inferred from homology"/>
<accession>A0A1E7Z2L8</accession>
<evidence type="ECO:0000256" key="7">
    <source>
        <dbReference type="ARBA" id="ARBA00023136"/>
    </source>
</evidence>
<evidence type="ECO:0000256" key="5">
    <source>
        <dbReference type="ARBA" id="ARBA00022692"/>
    </source>
</evidence>
<reference evidence="11 13" key="2">
    <citation type="submission" date="2018-04" db="EMBL/GenBank/DDBJ databases">
        <title>Genomes of the Obligate Erwinia dacicola and Facultative Enterobacter sp. OLF Endosymbionts of the Olive Fruit fly, Bactrocera oleae.</title>
        <authorList>
            <person name="Estes A.M."/>
            <person name="Hearn D.J."/>
            <person name="Agarwal S."/>
            <person name="Pierson E.A."/>
            <person name="Dunning-Hotopp J.C."/>
        </authorList>
    </citation>
    <scope>NUCLEOTIDE SEQUENCE [LARGE SCALE GENOMIC DNA]</scope>
    <source>
        <strain evidence="11 13">Oroville</strain>
    </source>
</reference>
<keyword evidence="6 9" id="KW-1133">Transmembrane helix</keyword>
<keyword evidence="4 8" id="KW-1003">Cell membrane</keyword>
<evidence type="ECO:0000313" key="13">
    <source>
        <dbReference type="Proteomes" id="UP000244334"/>
    </source>
</evidence>
<reference evidence="10 12" key="1">
    <citation type="submission" date="2016-07" db="EMBL/GenBank/DDBJ databases">
        <authorList>
            <person name="Yuval B."/>
        </authorList>
    </citation>
    <scope>NUCLEOTIDE SEQUENCE [LARGE SCALE GENOMIC DNA]</scope>
    <source>
        <strain evidence="10 12">IL</strain>
    </source>
</reference>
<organism evidence="10 12">
    <name type="scientific">Candidatus Erwinia dacicola</name>
    <dbReference type="NCBI Taxonomy" id="252393"/>
    <lineage>
        <taxon>Bacteria</taxon>
        <taxon>Pseudomonadati</taxon>
        <taxon>Pseudomonadota</taxon>
        <taxon>Gammaproteobacteria</taxon>
        <taxon>Enterobacterales</taxon>
        <taxon>Erwiniaceae</taxon>
        <taxon>Erwinia</taxon>
    </lineage>
</organism>
<dbReference type="Gene3D" id="1.10.1760.20">
    <property type="match status" value="1"/>
</dbReference>
<dbReference type="PIRSF" id="PIRSF016661">
    <property type="entry name" value="BioY"/>
    <property type="match status" value="1"/>
</dbReference>
<dbReference type="RefSeq" id="WP_070134229.1">
    <property type="nucleotide sequence ID" value="NZ_LJAM02000237.1"/>
</dbReference>
<dbReference type="InterPro" id="IPR003784">
    <property type="entry name" value="BioY"/>
</dbReference>
<evidence type="ECO:0000256" key="9">
    <source>
        <dbReference type="SAM" id="Phobius"/>
    </source>
</evidence>
<dbReference type="OrthoDB" id="9803495at2"/>
<evidence type="ECO:0000313" key="11">
    <source>
        <dbReference type="EMBL" id="RAP70906.1"/>
    </source>
</evidence>
<comment type="similarity">
    <text evidence="2 8">Belongs to the BioY family.</text>
</comment>
<feature type="transmembrane region" description="Helical" evidence="9">
    <location>
        <begin position="78"/>
        <end position="104"/>
    </location>
</feature>
<name>A0A1E7Z2L8_9GAMM</name>
<comment type="subcellular location">
    <subcellularLocation>
        <location evidence="1 8">Cell membrane</location>
        <topology evidence="1 8">Multi-pass membrane protein</topology>
    </subcellularLocation>
</comment>
<comment type="caution">
    <text evidence="10">The sequence shown here is derived from an EMBL/GenBank/DDBJ whole genome shotgun (WGS) entry which is preliminary data.</text>
</comment>
<keyword evidence="13" id="KW-1185">Reference proteome</keyword>
<dbReference type="PANTHER" id="PTHR34295:SF4">
    <property type="entry name" value="BIOTIN TRANSPORTER BIOY-RELATED"/>
    <property type="match status" value="1"/>
</dbReference>
<evidence type="ECO:0000313" key="12">
    <source>
        <dbReference type="Proteomes" id="UP000243534"/>
    </source>
</evidence>
<sequence>MSTRDIVYIALFAAITAALGLFPAFSLTVIAVPITAQTLGPMLAGAIAGAKRGALALVLFVLLVAIGLPLLAGGRGGLGIFLGPSGGFILAWPLAALLIGWLYQRHLRSLTPVKELLILALGGVVLIYSAGIPWIALVARLPVKQVALGSLGFLPGDIVKVVLAVLIVRAVRRAYPTLE</sequence>
<dbReference type="AlphaFoldDB" id="A0A1E7Z2L8"/>